<dbReference type="RefSeq" id="WP_153248151.1">
    <property type="nucleotide sequence ID" value="NZ_CP044205.1"/>
</dbReference>
<keyword evidence="1" id="KW-0472">Membrane</keyword>
<feature type="transmembrane region" description="Helical" evidence="1">
    <location>
        <begin position="6"/>
        <end position="28"/>
    </location>
</feature>
<accession>A0A5Q0BF81</accession>
<evidence type="ECO:0000256" key="1">
    <source>
        <dbReference type="SAM" id="Phobius"/>
    </source>
</evidence>
<dbReference type="Proteomes" id="UP000325755">
    <property type="component" value="Chromosome"/>
</dbReference>
<dbReference type="InParanoid" id="A0A5Q0BF81"/>
<gene>
    <name evidence="2" type="ORF">F6R98_05580</name>
</gene>
<protein>
    <submittedName>
        <fullName evidence="2">Uncharacterized protein</fullName>
    </submittedName>
</protein>
<sequence>MRVEDLINQFIWHFMLGLLLGGIIAYMHHRIGRARLRRMIRKLMRRNGSGVFVRPYTKAGING</sequence>
<dbReference type="AlphaFoldDB" id="A0A5Q0BF81"/>
<keyword evidence="1" id="KW-0812">Transmembrane</keyword>
<evidence type="ECO:0000313" key="3">
    <source>
        <dbReference type="Proteomes" id="UP000325755"/>
    </source>
</evidence>
<evidence type="ECO:0000313" key="2">
    <source>
        <dbReference type="EMBL" id="QFY42169.1"/>
    </source>
</evidence>
<keyword evidence="1" id="KW-1133">Transmembrane helix</keyword>
<dbReference type="KEGG" id="mmob:F6R98_05580"/>
<organism evidence="2 3">
    <name type="scientific">Candidatus Methylospira mobilis</name>
    <dbReference type="NCBI Taxonomy" id="1808979"/>
    <lineage>
        <taxon>Bacteria</taxon>
        <taxon>Pseudomonadati</taxon>
        <taxon>Pseudomonadota</taxon>
        <taxon>Gammaproteobacteria</taxon>
        <taxon>Methylococcales</taxon>
        <taxon>Methylococcaceae</taxon>
        <taxon>Candidatus Methylospira</taxon>
    </lineage>
</organism>
<name>A0A5Q0BF81_9GAMM</name>
<reference evidence="2 3" key="1">
    <citation type="submission" date="2019-09" db="EMBL/GenBank/DDBJ databases">
        <title>Ecophysiology of the spiral-shaped methanotroph Methylospira mobilis as revealed by the complete genome sequence.</title>
        <authorList>
            <person name="Oshkin I.Y."/>
            <person name="Dedysh S.N."/>
            <person name="Miroshnikov K."/>
            <person name="Danilova O.V."/>
            <person name="Hakobyan A."/>
            <person name="Liesack W."/>
        </authorList>
    </citation>
    <scope>NUCLEOTIDE SEQUENCE [LARGE SCALE GENOMIC DNA]</scope>
    <source>
        <strain evidence="2 3">Shm1</strain>
    </source>
</reference>
<dbReference type="EMBL" id="CP044205">
    <property type="protein sequence ID" value="QFY42169.1"/>
    <property type="molecule type" value="Genomic_DNA"/>
</dbReference>
<proteinExistence type="predicted"/>
<keyword evidence="3" id="KW-1185">Reference proteome</keyword>